<accession>A0A1V2L938</accession>
<dbReference type="Pfam" id="PF12923">
    <property type="entry name" value="RRP7"/>
    <property type="match status" value="1"/>
</dbReference>
<sequence>MRSSLVRLAAAAKPRRSTRSHRQNASPLLPPLALYRRIMRAHKNLPGPQQELGNMYVREEFKAHKSTDNPLYIVGFLTSWQDYLHMISDAKWVDASLTKEQLDKMSPDQVNQLYELMKETQRVRDNEIAESEEQLISPALRLSTPTKYFHHTHLHIMTVEEVKGFTVIPVSLPQNPYYKAQTQIKHYMFIKKHQSSTLKELAERSLFIVNPPLDTTLNTIRKFFKSVSTNSLIENVLVNQENLDYEINLTRLTSDLYDEEEESDQTLFKIPNYTALVVFVDKAAAGLAMSKLKKYAKCKDADLFRWEGEQTSGSLRFQNMYKKEILSVEETSAAVTQALTEFEEREEESIKKLKEMKEIVDDDGFTLVVGKNRKTKRGILGKISGTTKFETAKTGKKEKKKEKQDFYRFQIREKKKQEMNELLKKFRDDQERIKELKEKKRFRPY</sequence>
<dbReference type="EMBL" id="MPUK01000003">
    <property type="protein sequence ID" value="ONH68363.1"/>
    <property type="molecule type" value="Genomic_DNA"/>
</dbReference>
<dbReference type="VEuPathDB" id="FungiDB:BON22_2257"/>
<feature type="domain" description="Ribosomal RNA-processing protein 7 C-terminal" evidence="3">
    <location>
        <begin position="323"/>
        <end position="445"/>
    </location>
</feature>
<keyword evidence="2" id="KW-0175">Coiled coil</keyword>
<dbReference type="GO" id="GO:0000028">
    <property type="term" value="P:ribosomal small subunit assembly"/>
    <property type="evidence" value="ECO:0007669"/>
    <property type="project" value="TreeGrafter"/>
</dbReference>
<protein>
    <submittedName>
        <fullName evidence="5">Succinate dehydrogenase assembly factor 3, mitochondrial</fullName>
    </submittedName>
</protein>
<feature type="non-terminal residue" evidence="5">
    <location>
        <position position="445"/>
    </location>
</feature>
<dbReference type="GO" id="GO:0034456">
    <property type="term" value="C:UTP-C complex"/>
    <property type="evidence" value="ECO:0007669"/>
    <property type="project" value="TreeGrafter"/>
</dbReference>
<evidence type="ECO:0000259" key="4">
    <source>
        <dbReference type="Pfam" id="PF17799"/>
    </source>
</evidence>
<comment type="caution">
    <text evidence="5">The sequence shown here is derived from an EMBL/GenBank/DDBJ whole genome shotgun (WGS) entry which is preliminary data.</text>
</comment>
<dbReference type="STRING" id="36022.A0A1V2L938"/>
<proteinExistence type="inferred from homology"/>
<dbReference type="CDD" id="cd12293">
    <property type="entry name" value="dRRM_Rrp7p"/>
    <property type="match status" value="1"/>
</dbReference>
<comment type="similarity">
    <text evidence="1">Belongs to the RRP7 family.</text>
</comment>
<keyword evidence="6" id="KW-1185">Reference proteome</keyword>
<name>A0A1V2L938_CYBFA</name>
<evidence type="ECO:0000259" key="3">
    <source>
        <dbReference type="Pfam" id="PF12923"/>
    </source>
</evidence>
<evidence type="ECO:0000256" key="2">
    <source>
        <dbReference type="SAM" id="Coils"/>
    </source>
</evidence>
<dbReference type="Pfam" id="PF17799">
    <property type="entry name" value="RRM_Rrp7"/>
    <property type="match status" value="1"/>
</dbReference>
<evidence type="ECO:0000313" key="6">
    <source>
        <dbReference type="Proteomes" id="UP000189513"/>
    </source>
</evidence>
<dbReference type="Pfam" id="PF13233">
    <property type="entry name" value="Complex1_LYR_2"/>
    <property type="match status" value="1"/>
</dbReference>
<dbReference type="Proteomes" id="UP000189513">
    <property type="component" value="Unassembled WGS sequence"/>
</dbReference>
<evidence type="ECO:0000256" key="1">
    <source>
        <dbReference type="ARBA" id="ARBA00006110"/>
    </source>
</evidence>
<feature type="coiled-coil region" evidence="2">
    <location>
        <begin position="412"/>
        <end position="439"/>
    </location>
</feature>
<reference evidence="6" key="1">
    <citation type="journal article" date="2017" name="Genome Announc.">
        <title>Genome sequences of Cyberlindnera fabianii 65, Pichia kudriavzevii 129, and Saccharomyces cerevisiae 131 isolated from fermented masau fruits in Zimbabwe.</title>
        <authorList>
            <person name="van Rijswijck I.M.H."/>
            <person name="Derks M.F.L."/>
            <person name="Abee T."/>
            <person name="de Ridder D."/>
            <person name="Smid E.J."/>
        </authorList>
    </citation>
    <scope>NUCLEOTIDE SEQUENCE [LARGE SCALE GENOMIC DNA]</scope>
    <source>
        <strain evidence="6">65</strain>
    </source>
</reference>
<feature type="domain" description="Rrp7 RRM-like N-terminal" evidence="4">
    <location>
        <begin position="161"/>
        <end position="321"/>
    </location>
</feature>
<dbReference type="InterPro" id="IPR024326">
    <property type="entry name" value="RRP7_C"/>
</dbReference>
<dbReference type="InterPro" id="IPR040447">
    <property type="entry name" value="RRM_Rrp7"/>
</dbReference>
<dbReference type="CDD" id="cd20270">
    <property type="entry name" value="Complex1_LYR_SDHAF3_LYRM10"/>
    <property type="match status" value="1"/>
</dbReference>
<dbReference type="GO" id="GO:0032545">
    <property type="term" value="C:CURI complex"/>
    <property type="evidence" value="ECO:0007669"/>
    <property type="project" value="TreeGrafter"/>
</dbReference>
<dbReference type="PANTHER" id="PTHR13191:SF0">
    <property type="entry name" value="RIBOSOMAL RNA-PROCESSING PROTEIN 7 HOMOLOG A-RELATED"/>
    <property type="match status" value="1"/>
</dbReference>
<organism evidence="5 6">
    <name type="scientific">Cyberlindnera fabianii</name>
    <name type="common">Yeast</name>
    <name type="synonym">Hansenula fabianii</name>
    <dbReference type="NCBI Taxonomy" id="36022"/>
    <lineage>
        <taxon>Eukaryota</taxon>
        <taxon>Fungi</taxon>
        <taxon>Dikarya</taxon>
        <taxon>Ascomycota</taxon>
        <taxon>Saccharomycotina</taxon>
        <taxon>Saccharomycetes</taxon>
        <taxon>Phaffomycetales</taxon>
        <taxon>Phaffomycetaceae</taxon>
        <taxon>Cyberlindnera</taxon>
    </lineage>
</organism>
<dbReference type="InterPro" id="IPR040446">
    <property type="entry name" value="RRP7"/>
</dbReference>
<dbReference type="Gene3D" id="6.10.250.1770">
    <property type="match status" value="1"/>
</dbReference>
<evidence type="ECO:0000313" key="5">
    <source>
        <dbReference type="EMBL" id="ONH68363.1"/>
    </source>
</evidence>
<dbReference type="AlphaFoldDB" id="A0A1V2L938"/>
<gene>
    <name evidence="5" type="ORF">BON22_2257</name>
</gene>
<dbReference type="PANTHER" id="PTHR13191">
    <property type="entry name" value="RIBOSOMAL RNA PROCESSING PROTEIN 7-RELATED"/>
    <property type="match status" value="1"/>
</dbReference>
<dbReference type="OMA" id="HTHLHIM"/>
<dbReference type="GO" id="GO:0006364">
    <property type="term" value="P:rRNA processing"/>
    <property type="evidence" value="ECO:0007669"/>
    <property type="project" value="TreeGrafter"/>
</dbReference>